<keyword evidence="3" id="KW-1185">Reference proteome</keyword>
<accession>A0ABU5V5R9</accession>
<evidence type="ECO:0000313" key="2">
    <source>
        <dbReference type="EMBL" id="MEA5668069.1"/>
    </source>
</evidence>
<dbReference type="EMBL" id="JAYFUH010000182">
    <property type="protein sequence ID" value="MEA5668069.1"/>
    <property type="molecule type" value="Genomic_DNA"/>
</dbReference>
<evidence type="ECO:0000313" key="3">
    <source>
        <dbReference type="Proteomes" id="UP001301653"/>
    </source>
</evidence>
<dbReference type="Gene3D" id="3.30.1150.10">
    <property type="match status" value="1"/>
</dbReference>
<keyword evidence="1" id="KW-0812">Transmembrane</keyword>
<proteinExistence type="predicted"/>
<keyword evidence="1" id="KW-1133">Transmembrane helix</keyword>
<reference evidence="2 3" key="1">
    <citation type="submission" date="2023-12" db="EMBL/GenBank/DDBJ databases">
        <title>Stenotrophomonas guangdongensis sp. nov., isolated from wilted pepper plants (Capsicum annuum).</title>
        <authorList>
            <person name="Qiu M."/>
            <person name="Li Y."/>
            <person name="Liu Q."/>
            <person name="Zhang X."/>
            <person name="Huang Y."/>
            <person name="Guo R."/>
            <person name="Hu M."/>
            <person name="Zhou J."/>
            <person name="Zhou X."/>
        </authorList>
    </citation>
    <scope>NUCLEOTIDE SEQUENCE [LARGE SCALE GENOMIC DNA]</scope>
    <source>
        <strain evidence="2 3">MH1</strain>
    </source>
</reference>
<keyword evidence="1" id="KW-0472">Membrane</keyword>
<name>A0ABU5V5R9_9GAMM</name>
<comment type="caution">
    <text evidence="2">The sequence shown here is derived from an EMBL/GenBank/DDBJ whole genome shotgun (WGS) entry which is preliminary data.</text>
</comment>
<protein>
    <submittedName>
        <fullName evidence="2">Uncharacterized protein</fullName>
    </submittedName>
</protein>
<sequence length="239" mass="24794">MSKDAASNGGGNSYDRSLALAISVALHVAAFGWMWFVGHQAGSGESEASGHSGSNGVSAGFIAADEFRQRIETITTFATSEVAAATEESSENAPSAPTERAVDLSDNTKLVDSDHSHAPGVPAVEENEAVLPGPLEAGLTQGGDNVGGNADDGLRAAYLAALRAAIRQHWSYQGTPRQCNLTIKQSTGGAVLSAIAGECLLAPQDRRALEAAVLMAQPLPYSGFESVYSDTLSLEFQEN</sequence>
<dbReference type="Proteomes" id="UP001301653">
    <property type="component" value="Unassembled WGS sequence"/>
</dbReference>
<dbReference type="RefSeq" id="WP_323438859.1">
    <property type="nucleotide sequence ID" value="NZ_JAYFUH010000182.1"/>
</dbReference>
<organism evidence="2 3">
    <name type="scientific">Stenotrophomonas capsici</name>
    <dbReference type="NCBI Taxonomy" id="3110230"/>
    <lineage>
        <taxon>Bacteria</taxon>
        <taxon>Pseudomonadati</taxon>
        <taxon>Pseudomonadota</taxon>
        <taxon>Gammaproteobacteria</taxon>
        <taxon>Lysobacterales</taxon>
        <taxon>Lysobacteraceae</taxon>
        <taxon>Stenotrophomonas</taxon>
    </lineage>
</organism>
<gene>
    <name evidence="2" type="ORF">VA603_11035</name>
</gene>
<evidence type="ECO:0000256" key="1">
    <source>
        <dbReference type="SAM" id="Phobius"/>
    </source>
</evidence>
<feature type="transmembrane region" description="Helical" evidence="1">
    <location>
        <begin position="18"/>
        <end position="37"/>
    </location>
</feature>